<dbReference type="SUPFAM" id="SSF56112">
    <property type="entry name" value="Protein kinase-like (PK-like)"/>
    <property type="match status" value="1"/>
</dbReference>
<dbReference type="Gene3D" id="3.90.1200.10">
    <property type="match status" value="1"/>
</dbReference>
<dbReference type="InterPro" id="IPR000719">
    <property type="entry name" value="Prot_kinase_dom"/>
</dbReference>
<dbReference type="PANTHER" id="PTHR21310">
    <property type="entry name" value="AMINOGLYCOSIDE PHOSPHOTRANSFERASE-RELATED-RELATED"/>
    <property type="match status" value="1"/>
</dbReference>
<organism evidence="2 3">
    <name type="scientific">Saltatorellus ferox</name>
    <dbReference type="NCBI Taxonomy" id="2528018"/>
    <lineage>
        <taxon>Bacteria</taxon>
        <taxon>Pseudomonadati</taxon>
        <taxon>Planctomycetota</taxon>
        <taxon>Planctomycetia</taxon>
        <taxon>Planctomycetia incertae sedis</taxon>
        <taxon>Saltatorellus</taxon>
    </lineage>
</organism>
<feature type="domain" description="Protein kinase" evidence="1">
    <location>
        <begin position="81"/>
        <end position="363"/>
    </location>
</feature>
<gene>
    <name evidence="2" type="ORF">Poly30_03360</name>
</gene>
<name>A0A518EL90_9BACT</name>
<dbReference type="AlphaFoldDB" id="A0A518EL90"/>
<dbReference type="InterPro" id="IPR002575">
    <property type="entry name" value="Aminoglycoside_PTrfase"/>
</dbReference>
<keyword evidence="3" id="KW-1185">Reference proteome</keyword>
<evidence type="ECO:0000313" key="2">
    <source>
        <dbReference type="EMBL" id="QDV04842.1"/>
    </source>
</evidence>
<accession>A0A518EL90</accession>
<reference evidence="2 3" key="1">
    <citation type="submission" date="2019-02" db="EMBL/GenBank/DDBJ databases">
        <title>Deep-cultivation of Planctomycetes and their phenomic and genomic characterization uncovers novel biology.</title>
        <authorList>
            <person name="Wiegand S."/>
            <person name="Jogler M."/>
            <person name="Boedeker C."/>
            <person name="Pinto D."/>
            <person name="Vollmers J."/>
            <person name="Rivas-Marin E."/>
            <person name="Kohn T."/>
            <person name="Peeters S.H."/>
            <person name="Heuer A."/>
            <person name="Rast P."/>
            <person name="Oberbeckmann S."/>
            <person name="Bunk B."/>
            <person name="Jeske O."/>
            <person name="Meyerdierks A."/>
            <person name="Storesund J.E."/>
            <person name="Kallscheuer N."/>
            <person name="Luecker S."/>
            <person name="Lage O.M."/>
            <person name="Pohl T."/>
            <person name="Merkel B.J."/>
            <person name="Hornburger P."/>
            <person name="Mueller R.-W."/>
            <person name="Bruemmer F."/>
            <person name="Labrenz M."/>
            <person name="Spormann A.M."/>
            <person name="Op den Camp H."/>
            <person name="Overmann J."/>
            <person name="Amann R."/>
            <person name="Jetten M.S.M."/>
            <person name="Mascher T."/>
            <person name="Medema M.H."/>
            <person name="Devos D.P."/>
            <person name="Kaster A.-K."/>
            <person name="Ovreas L."/>
            <person name="Rohde M."/>
            <person name="Galperin M.Y."/>
            <person name="Jogler C."/>
        </authorList>
    </citation>
    <scope>NUCLEOTIDE SEQUENCE [LARGE SCALE GENOMIC DNA]</scope>
    <source>
        <strain evidence="2 3">Poly30</strain>
    </source>
</reference>
<dbReference type="InterPro" id="IPR051678">
    <property type="entry name" value="AGP_Transferase"/>
</dbReference>
<evidence type="ECO:0000313" key="3">
    <source>
        <dbReference type="Proteomes" id="UP000320390"/>
    </source>
</evidence>
<protein>
    <submittedName>
        <fullName evidence="2">Phosphotransferase enzyme family protein</fullName>
    </submittedName>
</protein>
<sequence length="363" mass="40179">MQRKRRGSCQDEPFTDPADLFDTGHGVIWVAGYTPGGHPFGIDAEELRYSSAESEPEKGWARALEAIRAAVSHLGLEEAEIGRVRWLGEGLSRRAFAARVDTLAPGWPRVLVALVPRGPSDERGRESVRAEARLLRHLTEHARDYRVPGRVAFTHMATLVCDHVEGFPVDLRKGRSTFDPIELVADVAAAIHRTSLEGLDWLPGSDTLRAHGEERLRELDPLTGNEPAEVRAAMAWLSENLPPPEPSRLIHGDLLGQNLLYHPERKTAVIDWEYARRGDPAHDLAILTGGVKRPFQIADGMARLLSAYAVRSDREVLEVHVRFHEIALHLSHFQNAMAGKPGAEPVASVMARLRNLLRSVNAG</sequence>
<dbReference type="PROSITE" id="PS50011">
    <property type="entry name" value="PROTEIN_KINASE_DOM"/>
    <property type="match status" value="1"/>
</dbReference>
<dbReference type="Proteomes" id="UP000320390">
    <property type="component" value="Chromosome"/>
</dbReference>
<proteinExistence type="predicted"/>
<keyword evidence="2" id="KW-0808">Transferase</keyword>
<dbReference type="GO" id="GO:0005524">
    <property type="term" value="F:ATP binding"/>
    <property type="evidence" value="ECO:0007669"/>
    <property type="project" value="InterPro"/>
</dbReference>
<dbReference type="InterPro" id="IPR011009">
    <property type="entry name" value="Kinase-like_dom_sf"/>
</dbReference>
<dbReference type="Pfam" id="PF01636">
    <property type="entry name" value="APH"/>
    <property type="match status" value="1"/>
</dbReference>
<dbReference type="EMBL" id="CP036434">
    <property type="protein sequence ID" value="QDV04842.1"/>
    <property type="molecule type" value="Genomic_DNA"/>
</dbReference>
<dbReference type="RefSeq" id="WP_419190829.1">
    <property type="nucleotide sequence ID" value="NZ_CP036434.1"/>
</dbReference>
<dbReference type="GO" id="GO:0004672">
    <property type="term" value="F:protein kinase activity"/>
    <property type="evidence" value="ECO:0007669"/>
    <property type="project" value="InterPro"/>
</dbReference>
<evidence type="ECO:0000259" key="1">
    <source>
        <dbReference type="PROSITE" id="PS50011"/>
    </source>
</evidence>